<name>A0A3G8H2U5_9BURK</name>
<evidence type="ECO:0000313" key="2">
    <source>
        <dbReference type="EMBL" id="AZG14639.1"/>
    </source>
</evidence>
<proteinExistence type="predicted"/>
<evidence type="ECO:0000313" key="3">
    <source>
        <dbReference type="Proteomes" id="UP000270411"/>
    </source>
</evidence>
<reference evidence="3" key="1">
    <citation type="submission" date="2018-11" db="EMBL/GenBank/DDBJ databases">
        <title>FDA dAtabase for Regulatory Grade micrObial Sequences (FDA-ARGOS): Supporting development and validation of Infectious Disease Dx tests.</title>
        <authorList>
            <person name="Goldberg B."/>
            <person name="Campos J."/>
            <person name="Tallon L."/>
            <person name="Sadzewicz L."/>
            <person name="Zhao X."/>
            <person name="Vavikolanu K."/>
            <person name="Mehta A."/>
            <person name="Aluvathingal J."/>
            <person name="Nadendla S."/>
            <person name="Geyer C."/>
            <person name="Nandy P."/>
            <person name="Yan Y."/>
            <person name="Sichtig H."/>
        </authorList>
    </citation>
    <scope>NUCLEOTIDE SEQUENCE [LARGE SCALE GENOMIC DNA]</scope>
    <source>
        <strain evidence="3">FDAARGOS_614</strain>
    </source>
</reference>
<keyword evidence="1" id="KW-0472">Membrane</keyword>
<keyword evidence="1" id="KW-1133">Transmembrane helix</keyword>
<feature type="transmembrane region" description="Helical" evidence="1">
    <location>
        <begin position="136"/>
        <end position="156"/>
    </location>
</feature>
<evidence type="ECO:0000256" key="1">
    <source>
        <dbReference type="SAM" id="Phobius"/>
    </source>
</evidence>
<organism evidence="2 3">
    <name type="scientific">Cupriavidus pauculus</name>
    <dbReference type="NCBI Taxonomy" id="82633"/>
    <lineage>
        <taxon>Bacteria</taxon>
        <taxon>Pseudomonadati</taxon>
        <taxon>Pseudomonadota</taxon>
        <taxon>Betaproteobacteria</taxon>
        <taxon>Burkholderiales</taxon>
        <taxon>Burkholderiaceae</taxon>
        <taxon>Cupriavidus</taxon>
    </lineage>
</organism>
<feature type="transmembrane region" description="Helical" evidence="1">
    <location>
        <begin position="206"/>
        <end position="227"/>
    </location>
</feature>
<sequence>MKDDRGEPTTASDPGRALGLHTLSLARHRSLDRLTLSPSTMVGIVLVPALFNAIEWRLRGQLSANWAGVLAFWLDKLGIEGTTGEHNVSFIWFNLPLPYLEVAAGPPDARTWWTTLIVTLLACILARYIRGRFLPLRYLLLFAICIEATALMYFAVGEKNFPYTVSGYVDNGVKTSAVLLFVLPWGHALVYYIFDFSWSRKILLTVLSIAFVVVAVPLQMALHVYLLSRGSLMMMPLLSFVFGPTLIILGCIALYGWAMSWERNVP</sequence>
<accession>A0A3G8H2U5</accession>
<dbReference type="RefSeq" id="WP_124684396.1">
    <property type="nucleotide sequence ID" value="NZ_CP033969.1"/>
</dbReference>
<feature type="transmembrane region" description="Helical" evidence="1">
    <location>
        <begin position="176"/>
        <end position="194"/>
    </location>
</feature>
<protein>
    <submittedName>
        <fullName evidence="2">Uncharacterized protein</fullName>
    </submittedName>
</protein>
<dbReference type="Proteomes" id="UP000270411">
    <property type="component" value="Chromosome 1"/>
</dbReference>
<feature type="transmembrane region" description="Helical" evidence="1">
    <location>
        <begin position="233"/>
        <end position="258"/>
    </location>
</feature>
<keyword evidence="1" id="KW-0812">Transmembrane</keyword>
<gene>
    <name evidence="2" type="ORF">EHF44_15020</name>
</gene>
<feature type="transmembrane region" description="Helical" evidence="1">
    <location>
        <begin position="111"/>
        <end position="129"/>
    </location>
</feature>
<dbReference type="KEGG" id="cpau:EHF44_15020"/>
<feature type="transmembrane region" description="Helical" evidence="1">
    <location>
        <begin position="34"/>
        <end position="54"/>
    </location>
</feature>
<dbReference type="EMBL" id="CP033969">
    <property type="protein sequence ID" value="AZG14639.1"/>
    <property type="molecule type" value="Genomic_DNA"/>
</dbReference>
<dbReference type="AlphaFoldDB" id="A0A3G8H2U5"/>
<dbReference type="OrthoDB" id="8958056at2"/>